<evidence type="ECO:0000259" key="2">
    <source>
        <dbReference type="SMART" id="SM00220"/>
    </source>
</evidence>
<dbReference type="InterPro" id="IPR011009">
    <property type="entry name" value="Kinase-like_dom_sf"/>
</dbReference>
<gene>
    <name evidence="3" type="ORF">NA56DRAFT_702467</name>
</gene>
<dbReference type="GO" id="GO:0005524">
    <property type="term" value="F:ATP binding"/>
    <property type="evidence" value="ECO:0007669"/>
    <property type="project" value="InterPro"/>
</dbReference>
<organism evidence="3 4">
    <name type="scientific">Hyaloscypha hepaticicola</name>
    <dbReference type="NCBI Taxonomy" id="2082293"/>
    <lineage>
        <taxon>Eukaryota</taxon>
        <taxon>Fungi</taxon>
        <taxon>Dikarya</taxon>
        <taxon>Ascomycota</taxon>
        <taxon>Pezizomycotina</taxon>
        <taxon>Leotiomycetes</taxon>
        <taxon>Helotiales</taxon>
        <taxon>Hyaloscyphaceae</taxon>
        <taxon>Hyaloscypha</taxon>
    </lineage>
</organism>
<dbReference type="Proteomes" id="UP000235672">
    <property type="component" value="Unassembled WGS sequence"/>
</dbReference>
<sequence>MRSSTDVSAHERFQEKASQQQGASRSKNRWGLLTKQAETIAGLISDMERKSNEELQWNDFDHEYTMELGSSDTEPDSTLLVFEKEDTDKSLVLRSCPPADFEPDRKQLVELARTSDSFLATKCVFNHNGRVYVGSGYSDISLAEIIEGPFELKEKHVALVASCLLDLQECGLIYGSIRAQNVFVGRNGKVQLAAFGKDVSPIPASTADHKSLQMDRWGVGCLAVHMITRSPDEPENVIWQQKMLSVGGASGLCLDAKFEPSPDFVDFLLLCFADKGDMRRVSKHPFLWKASSCSLNPFLLAAERLVLRNCYPLAMVPGASETPSGA</sequence>
<dbReference type="EMBL" id="KZ613477">
    <property type="protein sequence ID" value="PMD22680.1"/>
    <property type="molecule type" value="Genomic_DNA"/>
</dbReference>
<accession>A0A2J6Q8S4</accession>
<dbReference type="InterPro" id="IPR000719">
    <property type="entry name" value="Prot_kinase_dom"/>
</dbReference>
<feature type="region of interest" description="Disordered" evidence="1">
    <location>
        <begin position="1"/>
        <end position="30"/>
    </location>
</feature>
<dbReference type="Gene3D" id="1.10.510.10">
    <property type="entry name" value="Transferase(Phosphotransferase) domain 1"/>
    <property type="match status" value="1"/>
</dbReference>
<dbReference type="AlphaFoldDB" id="A0A2J6Q8S4"/>
<reference evidence="3 4" key="1">
    <citation type="submission" date="2016-05" db="EMBL/GenBank/DDBJ databases">
        <title>A degradative enzymes factory behind the ericoid mycorrhizal symbiosis.</title>
        <authorList>
            <consortium name="DOE Joint Genome Institute"/>
            <person name="Martino E."/>
            <person name="Morin E."/>
            <person name="Grelet G."/>
            <person name="Kuo A."/>
            <person name="Kohler A."/>
            <person name="Daghino S."/>
            <person name="Barry K."/>
            <person name="Choi C."/>
            <person name="Cichocki N."/>
            <person name="Clum A."/>
            <person name="Copeland A."/>
            <person name="Hainaut M."/>
            <person name="Haridas S."/>
            <person name="Labutti K."/>
            <person name="Lindquist E."/>
            <person name="Lipzen A."/>
            <person name="Khouja H.-R."/>
            <person name="Murat C."/>
            <person name="Ohm R."/>
            <person name="Olson A."/>
            <person name="Spatafora J."/>
            <person name="Veneault-Fourrey C."/>
            <person name="Henrissat B."/>
            <person name="Grigoriev I."/>
            <person name="Martin F."/>
            <person name="Perotto S."/>
        </authorList>
    </citation>
    <scope>NUCLEOTIDE SEQUENCE [LARGE SCALE GENOMIC DNA]</scope>
    <source>
        <strain evidence="3 4">UAMH 7357</strain>
    </source>
</reference>
<keyword evidence="4" id="KW-1185">Reference proteome</keyword>
<feature type="compositionally biased region" description="Polar residues" evidence="1">
    <location>
        <begin position="16"/>
        <end position="25"/>
    </location>
</feature>
<dbReference type="GO" id="GO:0004672">
    <property type="term" value="F:protein kinase activity"/>
    <property type="evidence" value="ECO:0007669"/>
    <property type="project" value="InterPro"/>
</dbReference>
<evidence type="ECO:0000256" key="1">
    <source>
        <dbReference type="SAM" id="MobiDB-lite"/>
    </source>
</evidence>
<name>A0A2J6Q8S4_9HELO</name>
<dbReference type="SMART" id="SM00220">
    <property type="entry name" value="S_TKc"/>
    <property type="match status" value="1"/>
</dbReference>
<dbReference type="SUPFAM" id="SSF56112">
    <property type="entry name" value="Protein kinase-like (PK-like)"/>
    <property type="match status" value="1"/>
</dbReference>
<evidence type="ECO:0000313" key="4">
    <source>
        <dbReference type="Proteomes" id="UP000235672"/>
    </source>
</evidence>
<proteinExistence type="predicted"/>
<evidence type="ECO:0000313" key="3">
    <source>
        <dbReference type="EMBL" id="PMD22680.1"/>
    </source>
</evidence>
<protein>
    <recommendedName>
        <fullName evidence="2">Protein kinase domain-containing protein</fullName>
    </recommendedName>
</protein>
<feature type="domain" description="Protein kinase" evidence="2">
    <location>
        <begin position="73"/>
        <end position="287"/>
    </location>
</feature>
<dbReference type="OrthoDB" id="3474674at2759"/>